<dbReference type="Pfam" id="PF11051">
    <property type="entry name" value="Mannosyl_trans3"/>
    <property type="match status" value="2"/>
</dbReference>
<comment type="similarity">
    <text evidence="3">Belongs to the MNN1/MNT family.</text>
</comment>
<evidence type="ECO:0000256" key="5">
    <source>
        <dbReference type="ARBA" id="ARBA00023034"/>
    </source>
</evidence>
<dbReference type="EMBL" id="MDYN01000012">
    <property type="protein sequence ID" value="OQD84526.1"/>
    <property type="molecule type" value="Genomic_DNA"/>
</dbReference>
<accession>A0A1V6Q6U8</accession>
<protein>
    <recommendedName>
        <fullName evidence="8">Alpha-1,2-mannosyltransferase</fullName>
    </recommendedName>
</protein>
<comment type="caution">
    <text evidence="6">The sequence shown here is derived from an EMBL/GenBank/DDBJ whole genome shotgun (WGS) entry which is preliminary data.</text>
</comment>
<dbReference type="PANTHER" id="PTHR31646:SF5">
    <property type="entry name" value="(MNN2), PUTATIVE (AFU_ORTHOLOGUE AFUA_6G04450)-RELATED"/>
    <property type="match status" value="1"/>
</dbReference>
<dbReference type="GO" id="GO:0046354">
    <property type="term" value="P:mannan biosynthetic process"/>
    <property type="evidence" value="ECO:0007669"/>
    <property type="project" value="TreeGrafter"/>
</dbReference>
<reference evidence="7" key="1">
    <citation type="journal article" date="2017" name="Nat. Microbiol.">
        <title>Global analysis of biosynthetic gene clusters reveals vast potential of secondary metabolite production in Penicillium species.</title>
        <authorList>
            <person name="Nielsen J.C."/>
            <person name="Grijseels S."/>
            <person name="Prigent S."/>
            <person name="Ji B."/>
            <person name="Dainat J."/>
            <person name="Nielsen K.F."/>
            <person name="Frisvad J.C."/>
            <person name="Workman M."/>
            <person name="Nielsen J."/>
        </authorList>
    </citation>
    <scope>NUCLEOTIDE SEQUENCE [LARGE SCALE GENOMIC DNA]</scope>
    <source>
        <strain evidence="7">IBT 31811</strain>
    </source>
</reference>
<evidence type="ECO:0000313" key="6">
    <source>
        <dbReference type="EMBL" id="OQD84526.1"/>
    </source>
</evidence>
<comment type="subcellular location">
    <subcellularLocation>
        <location evidence="1">Golgi apparatus</location>
    </subcellularLocation>
</comment>
<proteinExistence type="inferred from homology"/>
<evidence type="ECO:0008006" key="8">
    <source>
        <dbReference type="Google" id="ProtNLM"/>
    </source>
</evidence>
<keyword evidence="4" id="KW-0808">Transferase</keyword>
<dbReference type="STRING" id="416450.A0A1V6Q6U8"/>
<evidence type="ECO:0000313" key="7">
    <source>
        <dbReference type="Proteomes" id="UP000191672"/>
    </source>
</evidence>
<sequence length="551" mass="62416">MLNCMNYTFSKSKYLPSGLRRRGVQNLKKSSRYNDSISDNPYTSVECIQLSTLNISDASELLMLVPRFCCLRVRTQLAALTLALFLAWTLLRWRTAYVPANLFGHISDLTASHQKFWRDFHTLLEQCSPNTTAPVIENERAPTEGFKLKDAPPRPNYLHIPDDDVATLKDAHTQFVDTISQSPPQLSYIPDTKGVVTTAGGFYLPVLVISLRMLRWTGSTLPMEVFLADEDEYEEYICDQVLPSLNARCLVLSRILSVAPVNIEKYQYKPFAMLFSSFEEILFLDADAFPLEKPEVLFWAEPFLSRKMVTWPDFWGSSASPLFYKITGQVAPPMELRQSTESGELLISKKTHTRTLLLCTYYNYWGPSHYYPLLSQGAAGEGDKETFLAAASVMQEHFYQVSERICALGHGTDGGMAGSAMAQFNPIQDFSLTSQGKWRVRGDEAQAPSVFFIHANFPKFNPATVFDDGAVNPAFADDGSYTRAWTIPESVVKDFSSKADVEKIFWQEILWTACELEDKFSTWRDHVDICAAVKDYWGAVFGDERLREERT</sequence>
<evidence type="ECO:0000256" key="3">
    <source>
        <dbReference type="ARBA" id="ARBA00009105"/>
    </source>
</evidence>
<dbReference type="InterPro" id="IPR022751">
    <property type="entry name" value="Alpha_mannosyltransferase"/>
</dbReference>
<evidence type="ECO:0000256" key="2">
    <source>
        <dbReference type="ARBA" id="ARBA00004922"/>
    </source>
</evidence>
<dbReference type="InterPro" id="IPR029044">
    <property type="entry name" value="Nucleotide-diphossugar_trans"/>
</dbReference>
<name>A0A1V6Q6U8_9EURO</name>
<keyword evidence="7" id="KW-1185">Reference proteome</keyword>
<organism evidence="6 7">
    <name type="scientific">Penicillium antarcticum</name>
    <dbReference type="NCBI Taxonomy" id="416450"/>
    <lineage>
        <taxon>Eukaryota</taxon>
        <taxon>Fungi</taxon>
        <taxon>Dikarya</taxon>
        <taxon>Ascomycota</taxon>
        <taxon>Pezizomycotina</taxon>
        <taxon>Eurotiomycetes</taxon>
        <taxon>Eurotiomycetidae</taxon>
        <taxon>Eurotiales</taxon>
        <taxon>Aspergillaceae</taxon>
        <taxon>Penicillium</taxon>
    </lineage>
</organism>
<comment type="pathway">
    <text evidence="2">Protein modification; protein glycosylation.</text>
</comment>
<gene>
    <name evidence="6" type="ORF">PENANT_c012G10875</name>
</gene>
<dbReference type="GO" id="GO:0000026">
    <property type="term" value="F:alpha-1,2-mannosyltransferase activity"/>
    <property type="evidence" value="ECO:0007669"/>
    <property type="project" value="TreeGrafter"/>
</dbReference>
<dbReference type="GO" id="GO:0005794">
    <property type="term" value="C:Golgi apparatus"/>
    <property type="evidence" value="ECO:0007669"/>
    <property type="project" value="UniProtKB-SubCell"/>
</dbReference>
<evidence type="ECO:0000256" key="1">
    <source>
        <dbReference type="ARBA" id="ARBA00004555"/>
    </source>
</evidence>
<evidence type="ECO:0000256" key="4">
    <source>
        <dbReference type="ARBA" id="ARBA00022679"/>
    </source>
</evidence>
<dbReference type="PANTHER" id="PTHR31646">
    <property type="entry name" value="ALPHA-1,2-MANNOSYLTRANSFERASE MNN2"/>
    <property type="match status" value="1"/>
</dbReference>
<keyword evidence="5" id="KW-0333">Golgi apparatus</keyword>
<dbReference type="SUPFAM" id="SSF53448">
    <property type="entry name" value="Nucleotide-diphospho-sugar transferases"/>
    <property type="match status" value="1"/>
</dbReference>
<dbReference type="Proteomes" id="UP000191672">
    <property type="component" value="Unassembled WGS sequence"/>
</dbReference>
<dbReference type="AlphaFoldDB" id="A0A1V6Q6U8"/>